<evidence type="ECO:0000313" key="2">
    <source>
        <dbReference type="EMBL" id="EDM81660.1"/>
    </source>
</evidence>
<proteinExistence type="predicted"/>
<feature type="region of interest" description="Disordered" evidence="1">
    <location>
        <begin position="37"/>
        <end position="56"/>
    </location>
</feature>
<reference evidence="2 3" key="1">
    <citation type="submission" date="2007-06" db="EMBL/GenBank/DDBJ databases">
        <authorList>
            <person name="Shimkets L."/>
            <person name="Ferriera S."/>
            <person name="Johnson J."/>
            <person name="Kravitz S."/>
            <person name="Beeson K."/>
            <person name="Sutton G."/>
            <person name="Rogers Y.-H."/>
            <person name="Friedman R."/>
            <person name="Frazier M."/>
            <person name="Venter J.C."/>
        </authorList>
    </citation>
    <scope>NUCLEOTIDE SEQUENCE [LARGE SCALE GENOMIC DNA]</scope>
    <source>
        <strain evidence="2 3">SIR-1</strain>
    </source>
</reference>
<organism evidence="2 3">
    <name type="scientific">Plesiocystis pacifica SIR-1</name>
    <dbReference type="NCBI Taxonomy" id="391625"/>
    <lineage>
        <taxon>Bacteria</taxon>
        <taxon>Pseudomonadati</taxon>
        <taxon>Myxococcota</taxon>
        <taxon>Polyangia</taxon>
        <taxon>Nannocystales</taxon>
        <taxon>Nannocystaceae</taxon>
        <taxon>Plesiocystis</taxon>
    </lineage>
</organism>
<accession>A6FXS2</accession>
<comment type="caution">
    <text evidence="2">The sequence shown here is derived from an EMBL/GenBank/DDBJ whole genome shotgun (WGS) entry which is preliminary data.</text>
</comment>
<dbReference type="AlphaFoldDB" id="A6FXS2"/>
<evidence type="ECO:0000313" key="3">
    <source>
        <dbReference type="Proteomes" id="UP000005801"/>
    </source>
</evidence>
<gene>
    <name evidence="2" type="ORF">PPSIR1_22124</name>
</gene>
<dbReference type="Proteomes" id="UP000005801">
    <property type="component" value="Unassembled WGS sequence"/>
</dbReference>
<protein>
    <submittedName>
        <fullName evidence="2">Uncharacterized protein</fullName>
    </submittedName>
</protein>
<evidence type="ECO:0000256" key="1">
    <source>
        <dbReference type="SAM" id="MobiDB-lite"/>
    </source>
</evidence>
<keyword evidence="3" id="KW-1185">Reference proteome</keyword>
<name>A6FXS2_9BACT</name>
<dbReference type="EMBL" id="ABCS01000002">
    <property type="protein sequence ID" value="EDM81660.1"/>
    <property type="molecule type" value="Genomic_DNA"/>
</dbReference>
<sequence>MDFANGDFHLVANSPVFETLSTFATWNTGDPIVDIDGDPRVNIDGEADFPGADVPN</sequence>